<feature type="domain" description="Helicase C-terminal" evidence="5">
    <location>
        <begin position="1014"/>
        <end position="1199"/>
    </location>
</feature>
<accession>A0A1V2R8Y5</accession>
<keyword evidence="1" id="KW-0547">Nucleotide-binding</keyword>
<dbReference type="SMART" id="SM00487">
    <property type="entry name" value="DEXDc"/>
    <property type="match status" value="1"/>
</dbReference>
<keyword evidence="6" id="KW-0347">Helicase</keyword>
<dbReference type="SUPFAM" id="SSF52540">
    <property type="entry name" value="P-loop containing nucleoside triphosphate hydrolases"/>
    <property type="match status" value="2"/>
</dbReference>
<sequence length="1836" mass="205514">MINKNKVSERSGIHETAKSLADNLRQYIEAQYHIRDEGLIDERRALLQQAETIAQIPYIEATPVYEPGIPYSELPIPKAASNVLAQLSEMGVGLYPLPYEHQSQALASFLGDEASDLVIATGTGSGKTESFLMPIIGNLAIEAAERPESASLPGCRAILLYPMNALVNDQLARIRRLFGDSEASKVLMAGRYSPVRFGGYTGRTPYPGRRSSKRDEQFIKPLFDEFYSKLADNDSVRTELERIGRWPSKDLDAFYGQGASQTKTYISGKKVGKQFVANNWGERLVTQAEDRELMTRHEIQHSCPELLITNYSMLEYMLMRPIERNIFEQTKDWLRADSRNELILVLDEAHMYRGAGGAEVALLIRRLCARLDIPRERMRCILTSASLGSVADGERFARDLTGLSETSPRKFRIIEGTRESRPLSRVVTNREAEALADFDLNSFQCVADDLESAFVAIDTLAARIGWQKPTIKNRSALRHWLFDNLTGFGPLETLIEIVSGKAVRLDVLSKKLFPNSPQEIAVRATDSLLALGCYAQRNSDNRVLIPTRMHLFHRGLPGLYACIDPECNQRLGNHSGPTILGRLHTKPLDHCTCASKGRVYELLTHRDCGAAFIRGYVSSEMDFVWHQPNGPLSEGGNIDLVPVEILVEETPHPHSDYQDRWLHITTGRLFKQCPEDDSGYRKVFIPDRVKSDSEITFDECPVCMRRTRNDQDEPSKIMDHVTKGEAPFTTLVRTQMSRQPASRSTDVRHPNGGKKVLIFSDGRQKAARLARDIPRDIELDLFRQSIALACSKLEKITRDPRPTAVLYLAFLSVLSEHDLLIFDGEDSRRVITAREEFDRDCDSDLEQAFDDNFSPQEPPSRYKMALLKLLCSNYYSLSGTTIGFVEPSPLKRKKLWEAVQAKKINIESKDVHALAVAWIDTLLTEFAFDESIGSTLRSKAAGFYKPNWGSKGQFGKALRKALMLHPGMGEFSVEALEDIFRTQLTSGKDGAKFLSPNSLRLHVNLLHIWKQCPDCTALMPFALEHSICLVCGSNNVKTVDPSESSYINARKGFWRSPVEEAFVSNSRLLNLSVEEHTAQLSHRDRASVHATTELYELRFQDVLINDTDRPIDVLSCTTTMEVGVDIGSLVAVALRNVPPQRENYQQRAGRAGRRGASVSTVVTYSQNGPHDSYYFLNPERIVAGPPRTPEVKVNNPKIARRHVHSFLVQTFFHELMDQGAYSSGEKTSMLEKALGTTREFFHGAKDTGLNLEGFNYWVTDRVLSTNGDLRTSVAAWLPSVLETGGLTPGDWFAKVAEEFLNRLHNLAENVPLPVVFAGEEDESDDENIIGAKFEQEELLEFLFYHGLLPSYAFPTSLCSFLVEKVERNSRGTFEVRTVQQPQQSISQALSEYAPGRLIVIDRKTYRSGGVFSNALKGEINRARVLFNNPKKFVHCDKCSFVRDPHKYQSDDSICPICGGMLKEEIMIQPEVFGAENARELNEDDREQEITYATVAQYPQPVDPEDFEFKAGGAHILFTHATDQKLVTVNRGKNEGQSSGFSVCTECGAAFVFDSYSPAKGAHERPYKYISTKDTPRLCSGEYKRVFLGHDFRTDLLLLRLTVASPLVTDTSNAVVLRMYEDALHSIAEALRLAASRHKQLDLDPAEFGSGFRILPAIGEDAQTLDLFLYDTLSGGAGYAEVAATNLDDILTATLELLEGCECDTSCTDCLNHFHNQHIQSRLDRKLGASLLRYAMYGEVPCCSSPAVQVDKLSQLRASLELDGFQSSEGGTQEAPMIVGLNGHSVTLGCYPGLIDRPDFMHDVCKARNVGEYLALNEYLLRSNLPEAHQKVRNLLR</sequence>
<dbReference type="Gene3D" id="3.40.50.300">
    <property type="entry name" value="P-loop containing nucleotide triphosphate hydrolases"/>
    <property type="match status" value="3"/>
</dbReference>
<evidence type="ECO:0000259" key="5">
    <source>
        <dbReference type="PROSITE" id="PS51194"/>
    </source>
</evidence>
<evidence type="ECO:0000256" key="3">
    <source>
        <dbReference type="SAM" id="MobiDB-lite"/>
    </source>
</evidence>
<name>A0A1V2R8Y5_9GAMM</name>
<dbReference type="OrthoDB" id="9815222at2"/>
<dbReference type="Proteomes" id="UP000189286">
    <property type="component" value="Unassembled WGS sequence"/>
</dbReference>
<evidence type="ECO:0000256" key="2">
    <source>
        <dbReference type="ARBA" id="ARBA00022840"/>
    </source>
</evidence>
<dbReference type="GO" id="GO:0005524">
    <property type="term" value="F:ATP binding"/>
    <property type="evidence" value="ECO:0007669"/>
    <property type="project" value="UniProtKB-KW"/>
</dbReference>
<dbReference type="Pfam" id="PF09369">
    <property type="entry name" value="MZB"/>
    <property type="match status" value="1"/>
</dbReference>
<feature type="region of interest" description="Disordered" evidence="3">
    <location>
        <begin position="734"/>
        <end position="754"/>
    </location>
</feature>
<dbReference type="PROSITE" id="PS51192">
    <property type="entry name" value="HELICASE_ATP_BIND_1"/>
    <property type="match status" value="1"/>
</dbReference>
<comment type="caution">
    <text evidence="6">The sequence shown here is derived from an EMBL/GenBank/DDBJ whole genome shotgun (WGS) entry which is preliminary data.</text>
</comment>
<dbReference type="Pfam" id="PF00270">
    <property type="entry name" value="DEAD"/>
    <property type="match status" value="1"/>
</dbReference>
<dbReference type="GO" id="GO:0006289">
    <property type="term" value="P:nucleotide-excision repair"/>
    <property type="evidence" value="ECO:0007669"/>
    <property type="project" value="TreeGrafter"/>
</dbReference>
<dbReference type="Pfam" id="PF00271">
    <property type="entry name" value="Helicase_C"/>
    <property type="match status" value="1"/>
</dbReference>
<gene>
    <name evidence="6" type="ORF">BSK71_01405</name>
</gene>
<feature type="compositionally biased region" description="Polar residues" evidence="3">
    <location>
        <begin position="734"/>
        <end position="744"/>
    </location>
</feature>
<dbReference type="PANTHER" id="PTHR47957">
    <property type="entry name" value="ATP-DEPENDENT HELICASE HRQ1"/>
    <property type="match status" value="1"/>
</dbReference>
<keyword evidence="6" id="KW-0378">Hydrolase</keyword>
<dbReference type="InterPro" id="IPR018973">
    <property type="entry name" value="MZB"/>
</dbReference>
<proteinExistence type="predicted"/>
<dbReference type="GO" id="GO:0003676">
    <property type="term" value="F:nucleic acid binding"/>
    <property type="evidence" value="ECO:0007669"/>
    <property type="project" value="InterPro"/>
</dbReference>
<evidence type="ECO:0000313" key="6">
    <source>
        <dbReference type="EMBL" id="ONK08919.1"/>
    </source>
</evidence>
<dbReference type="PROSITE" id="PS51194">
    <property type="entry name" value="HELICASE_CTER"/>
    <property type="match status" value="1"/>
</dbReference>
<dbReference type="GO" id="GO:0043138">
    <property type="term" value="F:3'-5' DNA helicase activity"/>
    <property type="evidence" value="ECO:0007669"/>
    <property type="project" value="TreeGrafter"/>
</dbReference>
<organism evidence="6 7">
    <name type="scientific">Pectobacterium actinidiae</name>
    <dbReference type="NCBI Taxonomy" id="1507808"/>
    <lineage>
        <taxon>Bacteria</taxon>
        <taxon>Pseudomonadati</taxon>
        <taxon>Pseudomonadota</taxon>
        <taxon>Gammaproteobacteria</taxon>
        <taxon>Enterobacterales</taxon>
        <taxon>Pectobacteriaceae</taxon>
        <taxon>Pectobacterium</taxon>
    </lineage>
</organism>
<dbReference type="EMBL" id="MPUJ01000001">
    <property type="protein sequence ID" value="ONK08919.1"/>
    <property type="molecule type" value="Genomic_DNA"/>
</dbReference>
<evidence type="ECO:0000256" key="1">
    <source>
        <dbReference type="ARBA" id="ARBA00022741"/>
    </source>
</evidence>
<feature type="domain" description="Helicase ATP-binding" evidence="4">
    <location>
        <begin position="108"/>
        <end position="405"/>
    </location>
</feature>
<dbReference type="PANTHER" id="PTHR47957:SF3">
    <property type="entry name" value="ATP-DEPENDENT HELICASE HRQ1"/>
    <property type="match status" value="1"/>
</dbReference>
<protein>
    <submittedName>
        <fullName evidence="6">Helicase</fullName>
    </submittedName>
</protein>
<dbReference type="GO" id="GO:0036297">
    <property type="term" value="P:interstrand cross-link repair"/>
    <property type="evidence" value="ECO:0007669"/>
    <property type="project" value="TreeGrafter"/>
</dbReference>
<dbReference type="SMART" id="SM00490">
    <property type="entry name" value="HELICc"/>
    <property type="match status" value="1"/>
</dbReference>
<keyword evidence="2" id="KW-0067">ATP-binding</keyword>
<evidence type="ECO:0000313" key="7">
    <source>
        <dbReference type="Proteomes" id="UP000189286"/>
    </source>
</evidence>
<dbReference type="InterPro" id="IPR027417">
    <property type="entry name" value="P-loop_NTPase"/>
</dbReference>
<dbReference type="InterPro" id="IPR014001">
    <property type="entry name" value="Helicase_ATP-bd"/>
</dbReference>
<dbReference type="InterPro" id="IPR001650">
    <property type="entry name" value="Helicase_C-like"/>
</dbReference>
<dbReference type="RefSeq" id="WP_039355174.1">
    <property type="nucleotide sequence ID" value="NZ_JRMH01000001.1"/>
</dbReference>
<evidence type="ECO:0000259" key="4">
    <source>
        <dbReference type="PROSITE" id="PS51192"/>
    </source>
</evidence>
<reference evidence="7" key="1">
    <citation type="submission" date="2016-11" db="EMBL/GenBank/DDBJ databases">
        <authorList>
            <person name="Panda P."/>
            <person name="Visnovsky S."/>
            <person name="Pitman A."/>
        </authorList>
    </citation>
    <scope>NUCLEOTIDE SEQUENCE [LARGE SCALE GENOMIC DNA]</scope>
    <source>
        <strain evidence="7">ICMP 9972</strain>
    </source>
</reference>
<dbReference type="InterPro" id="IPR011545">
    <property type="entry name" value="DEAD/DEAH_box_helicase_dom"/>
</dbReference>